<proteinExistence type="predicted"/>
<protein>
    <recommendedName>
        <fullName evidence="4">Camelysin metallo-endopeptidase</fullName>
    </recommendedName>
</protein>
<keyword evidence="3" id="KW-1185">Reference proteome</keyword>
<comment type="caution">
    <text evidence="2">The sequence shown here is derived from an EMBL/GenBank/DDBJ whole genome shotgun (WGS) entry which is preliminary data.</text>
</comment>
<evidence type="ECO:0000313" key="3">
    <source>
        <dbReference type="Proteomes" id="UP001349994"/>
    </source>
</evidence>
<evidence type="ECO:0000256" key="1">
    <source>
        <dbReference type="SAM" id="SignalP"/>
    </source>
</evidence>
<evidence type="ECO:0000313" key="2">
    <source>
        <dbReference type="EMBL" id="MEC4175166.1"/>
    </source>
</evidence>
<reference evidence="2 3" key="1">
    <citation type="submission" date="2024-01" db="EMBL/GenBank/DDBJ databases">
        <title>novel species in genus Adlercreutzia.</title>
        <authorList>
            <person name="Liu X."/>
        </authorList>
    </citation>
    <scope>NUCLEOTIDE SEQUENCE [LARGE SCALE GENOMIC DNA]</scope>
    <source>
        <strain evidence="2 3">R7</strain>
    </source>
</reference>
<feature type="chain" id="PRO_5045727844" description="Camelysin metallo-endopeptidase" evidence="1">
    <location>
        <begin position="33"/>
        <end position="197"/>
    </location>
</feature>
<dbReference type="PROSITE" id="PS51257">
    <property type="entry name" value="PROKAR_LIPOPROTEIN"/>
    <property type="match status" value="1"/>
</dbReference>
<evidence type="ECO:0008006" key="4">
    <source>
        <dbReference type="Google" id="ProtNLM"/>
    </source>
</evidence>
<name>A0ABU6IFG3_9ACTN</name>
<dbReference type="EMBL" id="JAYMFF010000002">
    <property type="protein sequence ID" value="MEC4175166.1"/>
    <property type="molecule type" value="Genomic_DNA"/>
</dbReference>
<dbReference type="Proteomes" id="UP001349994">
    <property type="component" value="Unassembled WGS sequence"/>
</dbReference>
<dbReference type="RefSeq" id="WP_338208781.1">
    <property type="nucleotide sequence ID" value="NZ_JAYMFF010000002.1"/>
</dbReference>
<organism evidence="2 3">
    <name type="scientific">Adlercreutzia wanghongyangiae</name>
    <dbReference type="NCBI Taxonomy" id="3111451"/>
    <lineage>
        <taxon>Bacteria</taxon>
        <taxon>Bacillati</taxon>
        <taxon>Actinomycetota</taxon>
        <taxon>Coriobacteriia</taxon>
        <taxon>Eggerthellales</taxon>
        <taxon>Eggerthellaceae</taxon>
        <taxon>Adlercreutzia</taxon>
    </lineage>
</organism>
<feature type="signal peptide" evidence="1">
    <location>
        <begin position="1"/>
        <end position="32"/>
    </location>
</feature>
<gene>
    <name evidence="2" type="ORF">VIN30_01720</name>
</gene>
<sequence>MSMTRSISRKFAAVLALALVACLAMATGTAYAYYTDTTKANGMISFQWEPDEPPTDVEEELDGLNKTIRVKNTGNENAADALVRVKLVYPDPTKMEGGVTITVDKAADWTEAGGWLYYNAPIAPGKSTSDIKVIVEVKDKSKLRPFDIVVVQQCAKAEGTSWDDWHGTFVESEGAIYLKNPGNPVKQPTNPITAEGE</sequence>
<accession>A0ABU6IFG3</accession>
<keyword evidence="1" id="KW-0732">Signal</keyword>